<feature type="transmembrane region" description="Helical" evidence="1">
    <location>
        <begin position="347"/>
        <end position="368"/>
    </location>
</feature>
<dbReference type="EMBL" id="JACHZF010000021">
    <property type="protein sequence ID" value="MBB3331946.1"/>
    <property type="molecule type" value="Genomic_DNA"/>
</dbReference>
<name>A0A7W5K4U6_9GAMM</name>
<keyword evidence="1" id="KW-0812">Transmembrane</keyword>
<feature type="transmembrane region" description="Helical" evidence="1">
    <location>
        <begin position="421"/>
        <end position="441"/>
    </location>
</feature>
<keyword evidence="3" id="KW-1185">Reference proteome</keyword>
<dbReference type="Proteomes" id="UP000553442">
    <property type="component" value="Unassembled WGS sequence"/>
</dbReference>
<feature type="transmembrane region" description="Helical" evidence="1">
    <location>
        <begin position="94"/>
        <end position="112"/>
    </location>
</feature>
<feature type="transmembrane region" description="Helical" evidence="1">
    <location>
        <begin position="264"/>
        <end position="281"/>
    </location>
</feature>
<organism evidence="2 3">
    <name type="scientific">Halomonas campaniensis</name>
    <dbReference type="NCBI Taxonomy" id="213554"/>
    <lineage>
        <taxon>Bacteria</taxon>
        <taxon>Pseudomonadati</taxon>
        <taxon>Pseudomonadota</taxon>
        <taxon>Gammaproteobacteria</taxon>
        <taxon>Oceanospirillales</taxon>
        <taxon>Halomonadaceae</taxon>
        <taxon>Halomonas</taxon>
    </lineage>
</organism>
<feature type="transmembrane region" description="Helical" evidence="1">
    <location>
        <begin position="380"/>
        <end position="401"/>
    </location>
</feature>
<feature type="transmembrane region" description="Helical" evidence="1">
    <location>
        <begin position="66"/>
        <end position="82"/>
    </location>
</feature>
<keyword evidence="1" id="KW-1133">Transmembrane helix</keyword>
<evidence type="ECO:0000313" key="2">
    <source>
        <dbReference type="EMBL" id="MBB3331946.1"/>
    </source>
</evidence>
<feature type="transmembrane region" description="Helical" evidence="1">
    <location>
        <begin position="132"/>
        <end position="153"/>
    </location>
</feature>
<evidence type="ECO:0000256" key="1">
    <source>
        <dbReference type="SAM" id="Phobius"/>
    </source>
</evidence>
<comment type="caution">
    <text evidence="2">The sequence shown here is derived from an EMBL/GenBank/DDBJ whole genome shotgun (WGS) entry which is preliminary data.</text>
</comment>
<dbReference type="AlphaFoldDB" id="A0A7W5K4U6"/>
<feature type="transmembrane region" description="Helical" evidence="1">
    <location>
        <begin position="36"/>
        <end position="54"/>
    </location>
</feature>
<feature type="transmembrane region" description="Helical" evidence="1">
    <location>
        <begin position="241"/>
        <end position="258"/>
    </location>
</feature>
<feature type="transmembrane region" description="Helical" evidence="1">
    <location>
        <begin position="200"/>
        <end position="220"/>
    </location>
</feature>
<feature type="transmembrane region" description="Helical" evidence="1">
    <location>
        <begin position="12"/>
        <end position="29"/>
    </location>
</feature>
<proteinExistence type="predicted"/>
<evidence type="ECO:0000313" key="3">
    <source>
        <dbReference type="Proteomes" id="UP000553442"/>
    </source>
</evidence>
<feature type="transmembrane region" description="Helical" evidence="1">
    <location>
        <begin position="307"/>
        <end position="327"/>
    </location>
</feature>
<feature type="transmembrane region" description="Helical" evidence="1">
    <location>
        <begin position="174"/>
        <end position="194"/>
    </location>
</feature>
<accession>A0A7W5K4U6</accession>
<keyword evidence="1" id="KW-0472">Membrane</keyword>
<gene>
    <name evidence="2" type="ORF">BDK63_002837</name>
</gene>
<protein>
    <submittedName>
        <fullName evidence="2">Uncharacterized protein</fullName>
    </submittedName>
</protein>
<sequence length="442" mass="46346">MPAPTPPPISLRHALAGGLILGGLVLQVMRFAGLPVALPAVSHAFWLAVGLLWVDLGQRNRRQAGALAGIGLVLLLAAWLGYGADIAWSRILDGNSYVVAMLVGVSFIGLIGTRQGHSPPAGHGVTGRRGVIGTWLGVHLLGAILNLSTVFMVGDRLQRRGPLSLPQLLALNRGLSSAALWSPFFASMGVVMTLAPEMRFPTVVAFGMPLALLAGVLTALELGRRFDLSRVAGYSLSPPSLMMPVGMAALVMLFHYGLTPGLSIVSIITFLMPGVALASNLPRGPRWTLRRVRSHALERLPAMRGEISLFLCAGLLTQGLSTFIGAATGSEWTLFTQFGTPQAVASFLAIVASAVVGLHPIIGVSVLASMLELGGDRQTLFAFVALASWAVGTSVGPLSGINLSLQGRYGVSGSVMMRHNLGYAGVMTALVVMAIVMLDAWL</sequence>
<reference evidence="2 3" key="1">
    <citation type="submission" date="2020-08" db="EMBL/GenBank/DDBJ databases">
        <title>Genomic Encyclopedia of Archaeal and Bacterial Type Strains, Phase II (KMG-II): from individual species to whole genera.</title>
        <authorList>
            <person name="Goeker M."/>
        </authorList>
    </citation>
    <scope>NUCLEOTIDE SEQUENCE [LARGE SCALE GENOMIC DNA]</scope>
    <source>
        <strain evidence="2 3">5AG</strain>
    </source>
</reference>